<evidence type="ECO:0000313" key="2">
    <source>
        <dbReference type="EMBL" id="NYH90456.1"/>
    </source>
</evidence>
<dbReference type="InterPro" id="IPR050627">
    <property type="entry name" value="Nitroreductase/BluB"/>
</dbReference>
<protein>
    <submittedName>
        <fullName evidence="2">Nitroreductase</fullName>
    </submittedName>
</protein>
<name>A0A852ZPL1_9ACTN</name>
<keyword evidence="3" id="KW-1185">Reference proteome</keyword>
<dbReference type="PANTHER" id="PTHR23026">
    <property type="entry name" value="NADPH NITROREDUCTASE"/>
    <property type="match status" value="1"/>
</dbReference>
<dbReference type="AlphaFoldDB" id="A0A852ZPL1"/>
<comment type="caution">
    <text evidence="2">The sequence shown here is derived from an EMBL/GenBank/DDBJ whole genome shotgun (WGS) entry which is preliminary data.</text>
</comment>
<dbReference type="GO" id="GO:0016491">
    <property type="term" value="F:oxidoreductase activity"/>
    <property type="evidence" value="ECO:0007669"/>
    <property type="project" value="InterPro"/>
</dbReference>
<reference evidence="2 3" key="1">
    <citation type="submission" date="2020-07" db="EMBL/GenBank/DDBJ databases">
        <title>Sequencing the genomes of 1000 actinobacteria strains.</title>
        <authorList>
            <person name="Klenk H.-P."/>
        </authorList>
    </citation>
    <scope>NUCLEOTIDE SEQUENCE [LARGE SCALE GENOMIC DNA]</scope>
    <source>
        <strain evidence="2 3">DSM 18448</strain>
    </source>
</reference>
<dbReference type="Gene3D" id="3.40.109.10">
    <property type="entry name" value="NADH Oxidase"/>
    <property type="match status" value="1"/>
</dbReference>
<gene>
    <name evidence="2" type="ORF">F4554_003094</name>
</gene>
<evidence type="ECO:0000313" key="3">
    <source>
        <dbReference type="Proteomes" id="UP000579605"/>
    </source>
</evidence>
<dbReference type="NCBIfam" id="NF047509">
    <property type="entry name" value="Rv3131_FMN_oxido"/>
    <property type="match status" value="1"/>
</dbReference>
<dbReference type="RefSeq" id="WP_179788000.1">
    <property type="nucleotide sequence ID" value="NZ_BAAARR010000016.1"/>
</dbReference>
<evidence type="ECO:0000256" key="1">
    <source>
        <dbReference type="SAM" id="MobiDB-lite"/>
    </source>
</evidence>
<feature type="compositionally biased region" description="Basic and acidic residues" evidence="1">
    <location>
        <begin position="215"/>
        <end position="229"/>
    </location>
</feature>
<dbReference type="Proteomes" id="UP000579605">
    <property type="component" value="Unassembled WGS sequence"/>
</dbReference>
<feature type="region of interest" description="Disordered" evidence="1">
    <location>
        <begin position="192"/>
        <end position="229"/>
    </location>
</feature>
<sequence length="353" mass="38585">MLVGELDQTERDTLVGAAVLAPSMHNAQPWCFRFRGRSVEIHRDPARELAAEDPEGRMTLIGAGTALLNLRVAAAAIGAHTTTLLFPDPDRPTLVALVSVGNPSEDAGQLAALFPFLPRRRTNRQPFTERAVPDEVRADISQAAAGEGIRLEWIDDRDRQRWLMELATDADIAEADDPRRLVERQVWVGGQRTSSGVPSSALGPRAEGSAPVRDLAVDPGDRLRPRGKFEDSPTMAVLSTTRDTPQDWVTAGQALQRVLLTATTHGVAASLLNQPIEHTDLRWLVRDPRSGWTEPQILLRFGYGPEVPPTPRRPVAEFILAERDPDPAPPEQGMADEPGQTVPGPRAPQDPEE</sequence>
<dbReference type="SUPFAM" id="SSF55469">
    <property type="entry name" value="FMN-dependent nitroreductase-like"/>
    <property type="match status" value="2"/>
</dbReference>
<dbReference type="InterPro" id="IPR000415">
    <property type="entry name" value="Nitroreductase-like"/>
</dbReference>
<dbReference type="PANTHER" id="PTHR23026:SF123">
    <property type="entry name" value="NAD(P)H NITROREDUCTASE RV3131-RELATED"/>
    <property type="match status" value="1"/>
</dbReference>
<organism evidence="2 3">
    <name type="scientific">Actinopolymorpha rutila</name>
    <dbReference type="NCBI Taxonomy" id="446787"/>
    <lineage>
        <taxon>Bacteria</taxon>
        <taxon>Bacillati</taxon>
        <taxon>Actinomycetota</taxon>
        <taxon>Actinomycetes</taxon>
        <taxon>Propionibacteriales</taxon>
        <taxon>Actinopolymorphaceae</taxon>
        <taxon>Actinopolymorpha</taxon>
    </lineage>
</organism>
<feature type="region of interest" description="Disordered" evidence="1">
    <location>
        <begin position="320"/>
        <end position="353"/>
    </location>
</feature>
<accession>A0A852ZPL1</accession>
<dbReference type="EMBL" id="JACBZH010000001">
    <property type="protein sequence ID" value="NYH90456.1"/>
    <property type="molecule type" value="Genomic_DNA"/>
</dbReference>
<proteinExistence type="predicted"/>